<feature type="domain" description="AlgX/AlgJ SGNH hydrolase-like" evidence="7">
    <location>
        <begin position="97"/>
        <end position="235"/>
    </location>
</feature>
<dbReference type="GO" id="GO:0016740">
    <property type="term" value="F:transferase activity"/>
    <property type="evidence" value="ECO:0007669"/>
    <property type="project" value="UniProtKB-KW"/>
</dbReference>
<keyword evidence="5" id="KW-0574">Periplasm</keyword>
<name>A0A6S6STN6_9BACT</name>
<keyword evidence="4" id="KW-0732">Signal</keyword>
<evidence type="ECO:0000256" key="4">
    <source>
        <dbReference type="ARBA" id="ARBA00022729"/>
    </source>
</evidence>
<evidence type="ECO:0000256" key="5">
    <source>
        <dbReference type="ARBA" id="ARBA00022764"/>
    </source>
</evidence>
<accession>A0A6S6STN6</accession>
<keyword evidence="6" id="KW-0016">Alginate biosynthesis</keyword>
<comment type="subcellular location">
    <subcellularLocation>
        <location evidence="1">Periplasm</location>
    </subcellularLocation>
</comment>
<comment type="pathway">
    <text evidence="2">Glycan biosynthesis; alginate biosynthesis.</text>
</comment>
<organism evidence="8">
    <name type="scientific">uncultured Aureispira sp</name>
    <dbReference type="NCBI Taxonomy" id="1331704"/>
    <lineage>
        <taxon>Bacteria</taxon>
        <taxon>Pseudomonadati</taxon>
        <taxon>Bacteroidota</taxon>
        <taxon>Saprospiria</taxon>
        <taxon>Saprospirales</taxon>
        <taxon>Saprospiraceae</taxon>
        <taxon>Aureispira</taxon>
        <taxon>environmental samples</taxon>
    </lineage>
</organism>
<evidence type="ECO:0000259" key="7">
    <source>
        <dbReference type="Pfam" id="PF16822"/>
    </source>
</evidence>
<dbReference type="UniPathway" id="UPA00286"/>
<dbReference type="Pfam" id="PF16822">
    <property type="entry name" value="ALGX"/>
    <property type="match status" value="1"/>
</dbReference>
<dbReference type="InterPro" id="IPR031811">
    <property type="entry name" value="ALGX/ALGJ_SGNH-like"/>
</dbReference>
<evidence type="ECO:0000313" key="8">
    <source>
        <dbReference type="EMBL" id="CAA6807995.1"/>
    </source>
</evidence>
<evidence type="ECO:0000256" key="6">
    <source>
        <dbReference type="ARBA" id="ARBA00022841"/>
    </source>
</evidence>
<protein>
    <recommendedName>
        <fullName evidence="7">AlgX/AlgJ SGNH hydrolase-like domain-containing protein</fullName>
    </recommendedName>
</protein>
<dbReference type="GO" id="GO:0042121">
    <property type="term" value="P:alginic acid biosynthetic process"/>
    <property type="evidence" value="ECO:0007669"/>
    <property type="project" value="UniProtKB-UniPathway"/>
</dbReference>
<evidence type="ECO:0000256" key="3">
    <source>
        <dbReference type="ARBA" id="ARBA00022679"/>
    </source>
</evidence>
<proteinExistence type="predicted"/>
<dbReference type="EMBL" id="CACVAQ010000139">
    <property type="protein sequence ID" value="CAA6807995.1"/>
    <property type="molecule type" value="Genomic_DNA"/>
</dbReference>
<reference evidence="8" key="1">
    <citation type="submission" date="2020-01" db="EMBL/GenBank/DDBJ databases">
        <authorList>
            <person name="Meier V. D."/>
            <person name="Meier V D."/>
        </authorList>
    </citation>
    <scope>NUCLEOTIDE SEQUENCE</scope>
    <source>
        <strain evidence="8">HLG_WM_MAG_10</strain>
    </source>
</reference>
<evidence type="ECO:0000256" key="1">
    <source>
        <dbReference type="ARBA" id="ARBA00004418"/>
    </source>
</evidence>
<gene>
    <name evidence="8" type="ORF">HELGO_WM13372</name>
</gene>
<evidence type="ECO:0000256" key="2">
    <source>
        <dbReference type="ARBA" id="ARBA00005182"/>
    </source>
</evidence>
<dbReference type="AlphaFoldDB" id="A0A6S6STN6"/>
<keyword evidence="3" id="KW-0808">Transferase</keyword>
<dbReference type="GO" id="GO:0042597">
    <property type="term" value="C:periplasmic space"/>
    <property type="evidence" value="ECO:0007669"/>
    <property type="project" value="UniProtKB-SubCell"/>
</dbReference>
<sequence length="431" mass="50537">MNIKENSIKGLFFLLLILLFLPMLQFNFNWVKVNELGGYGIPPSNTSLTKHAWLDGNYQREKEQYIKAHFGFCNWAIRLEHQIAFWGYGMSRVNGLIIGKENYLYEPSYMKTRNGWGYLGADRLTDLAKKTKAVQDTMRKMGKAFFFVIAPNKADYYPEYLPDKYARKKGDIPTNYTVFREKLIHYGIDHLDINDWFMSMKDTTSIPLYGPMGIHYTTYGAAITAQRIFEETERQLNKDLPDFYWDELVWDDNLRGSDDDLEKALNLAVKIPVEPLAYPKLLINKEGKYRPRAITIGDSFFWQLVNMGIEERVFDKGQFWYYNREAYPGQRKFVEVNYAAELETAEVVFIIMTPPNMKKYLGPFIEHLYNFYFDKESMNGTENARIQEKMKQIRATPKWLKKVEAKAKAKGLPLKEMIYLDAKYVVDNEAK</sequence>